<sequence length="170" mass="17939">MFTKILGPILVASAMITCAHAQTLPVRQQLDTTLFKDGHQIAVGTSIIADEINGKAPFVVSSGTHVGYGTCTKVGDTTSLKSESVFVGRAILISPVVVDATKAKLSVSVQDTEFVGKHEAGPSDCRSEIVDSKGLKVADINVDIADGQTVEVPLGDIHYRLVLKLHDGNL</sequence>
<evidence type="ECO:0000313" key="3">
    <source>
        <dbReference type="Proteomes" id="UP001319874"/>
    </source>
</evidence>
<proteinExistence type="predicted"/>
<protein>
    <recommendedName>
        <fullName evidence="4">DUF5666 domain-containing protein</fullName>
    </recommendedName>
</protein>
<accession>A0ABM7U2G6</accession>
<organism evidence="2 3">
    <name type="scientific">Paraburkholderia terrae</name>
    <dbReference type="NCBI Taxonomy" id="311230"/>
    <lineage>
        <taxon>Bacteria</taxon>
        <taxon>Pseudomonadati</taxon>
        <taxon>Pseudomonadota</taxon>
        <taxon>Betaproteobacteria</taxon>
        <taxon>Burkholderiales</taxon>
        <taxon>Burkholderiaceae</taxon>
        <taxon>Paraburkholderia</taxon>
    </lineage>
</organism>
<evidence type="ECO:0000256" key="1">
    <source>
        <dbReference type="SAM" id="SignalP"/>
    </source>
</evidence>
<dbReference type="EMBL" id="AP024959">
    <property type="protein sequence ID" value="BCZ85473.1"/>
    <property type="molecule type" value="Genomic_DNA"/>
</dbReference>
<evidence type="ECO:0008006" key="4">
    <source>
        <dbReference type="Google" id="ProtNLM"/>
    </source>
</evidence>
<feature type="chain" id="PRO_5047040631" description="DUF5666 domain-containing protein" evidence="1">
    <location>
        <begin position="22"/>
        <end position="170"/>
    </location>
</feature>
<geneLocation type="plasmid" evidence="2 3">
    <name>pPT365</name>
</geneLocation>
<dbReference type="Proteomes" id="UP001319874">
    <property type="component" value="Plasmid pPT365"/>
</dbReference>
<reference evidence="2 3" key="1">
    <citation type="journal article" date="2022" name="Front. Microbiol.">
        <title>Identification and characterization of a novel class of self-sufficient cytochrome P450 hydroxylase involved in cyclohexanecarboxylate degradation in Paraburkholderia terrae strain KU-64.</title>
        <authorList>
            <person name="Yamamoto T."/>
            <person name="Hasegawa Y."/>
            <person name="Iwaki H."/>
        </authorList>
    </citation>
    <scope>NUCLEOTIDE SEQUENCE [LARGE SCALE GENOMIC DNA]</scope>
    <source>
        <strain evidence="2 3">KU-64</strain>
    </source>
</reference>
<name>A0ABM7U2G6_9BURK</name>
<evidence type="ECO:0000313" key="2">
    <source>
        <dbReference type="EMBL" id="BCZ85473.1"/>
    </source>
</evidence>
<gene>
    <name evidence="2" type="ORF">PTKU64_91480</name>
</gene>
<keyword evidence="2" id="KW-0614">Plasmid</keyword>
<keyword evidence="1" id="KW-0732">Signal</keyword>
<feature type="signal peptide" evidence="1">
    <location>
        <begin position="1"/>
        <end position="21"/>
    </location>
</feature>
<keyword evidence="3" id="KW-1185">Reference proteome</keyword>
<dbReference type="RefSeq" id="WP_229518148.1">
    <property type="nucleotide sequence ID" value="NZ_AP024959.1"/>
</dbReference>